<dbReference type="Pfam" id="PF04075">
    <property type="entry name" value="F420H2_quin_red"/>
    <property type="match status" value="1"/>
</dbReference>
<accession>A0A936NDQ4</accession>
<dbReference type="Proteomes" id="UP000727993">
    <property type="component" value="Unassembled WGS sequence"/>
</dbReference>
<organism evidence="1 2">
    <name type="scientific">Candidatus Neomicrothrix subdominans</name>
    <dbReference type="NCBI Taxonomy" id="2954438"/>
    <lineage>
        <taxon>Bacteria</taxon>
        <taxon>Bacillati</taxon>
        <taxon>Actinomycetota</taxon>
        <taxon>Acidimicrobiia</taxon>
        <taxon>Acidimicrobiales</taxon>
        <taxon>Microthrixaceae</taxon>
        <taxon>Candidatus Neomicrothrix</taxon>
    </lineage>
</organism>
<sequence length="125" mass="13541">MNSPGADRAKHADPKQLFFRSLNRVVKPLVKSGVGSPLPLGLGAVVMEATGRVSGERREVPLLGLRLGDTVVVSTVRERSQWLKNVAANDKTAVWYWGRRHTTTATVRRGPLNVVTLTKNGSKAG</sequence>
<name>A0A936NDQ4_9ACTN</name>
<reference evidence="1 2" key="1">
    <citation type="submission" date="2020-10" db="EMBL/GenBank/DDBJ databases">
        <title>Connecting structure to function with the recovery of over 1000 high-quality activated sludge metagenome-assembled genomes encoding full-length rRNA genes using long-read sequencing.</title>
        <authorList>
            <person name="Singleton C.M."/>
            <person name="Petriglieri F."/>
            <person name="Kristensen J.M."/>
            <person name="Kirkegaard R.H."/>
            <person name="Michaelsen T.Y."/>
            <person name="Andersen M.H."/>
            <person name="Karst S.M."/>
            <person name="Dueholm M.S."/>
            <person name="Nielsen P.H."/>
            <person name="Albertsen M."/>
        </authorList>
    </citation>
    <scope>NUCLEOTIDE SEQUENCE [LARGE SCALE GENOMIC DNA]</scope>
    <source>
        <strain evidence="1">Lyne_18-Q3-R50-59_MAXAC.006</strain>
    </source>
</reference>
<dbReference type="GO" id="GO:0016491">
    <property type="term" value="F:oxidoreductase activity"/>
    <property type="evidence" value="ECO:0007669"/>
    <property type="project" value="InterPro"/>
</dbReference>
<proteinExistence type="predicted"/>
<dbReference type="EMBL" id="JADJZA010000009">
    <property type="protein sequence ID" value="MBK9298428.1"/>
    <property type="molecule type" value="Genomic_DNA"/>
</dbReference>
<dbReference type="AlphaFoldDB" id="A0A936NDQ4"/>
<evidence type="ECO:0000313" key="2">
    <source>
        <dbReference type="Proteomes" id="UP000727993"/>
    </source>
</evidence>
<protein>
    <submittedName>
        <fullName evidence="1">Nitroreductase family deazaflavin-dependent oxidoreductase</fullName>
    </submittedName>
</protein>
<comment type="caution">
    <text evidence="1">The sequence shown here is derived from an EMBL/GenBank/DDBJ whole genome shotgun (WGS) entry which is preliminary data.</text>
</comment>
<gene>
    <name evidence="1" type="ORF">IPN02_16690</name>
</gene>
<dbReference type="InterPro" id="IPR012349">
    <property type="entry name" value="Split_barrel_FMN-bd"/>
</dbReference>
<evidence type="ECO:0000313" key="1">
    <source>
        <dbReference type="EMBL" id="MBK9298428.1"/>
    </source>
</evidence>
<dbReference type="InterPro" id="IPR004378">
    <property type="entry name" value="F420H2_quin_Rdtase"/>
</dbReference>
<dbReference type="Gene3D" id="2.30.110.10">
    <property type="entry name" value="Electron Transport, Fmn-binding Protein, Chain A"/>
    <property type="match status" value="1"/>
</dbReference>